<dbReference type="SMART" id="SM00320">
    <property type="entry name" value="WD40"/>
    <property type="match status" value="4"/>
</dbReference>
<dbReference type="Pfam" id="PF00400">
    <property type="entry name" value="WD40"/>
    <property type="match status" value="3"/>
</dbReference>
<dbReference type="GO" id="GO:0034274">
    <property type="term" value="C:Atg12-Atg5-Atg16 complex"/>
    <property type="evidence" value="ECO:0007669"/>
    <property type="project" value="TreeGrafter"/>
</dbReference>
<dbReference type="InterPro" id="IPR036322">
    <property type="entry name" value="WD40_repeat_dom_sf"/>
</dbReference>
<organism evidence="1 2">
    <name type="scientific">Paramuricea clavata</name>
    <name type="common">Red gorgonian</name>
    <name type="synonym">Violescent sea-whip</name>
    <dbReference type="NCBI Taxonomy" id="317549"/>
    <lineage>
        <taxon>Eukaryota</taxon>
        <taxon>Metazoa</taxon>
        <taxon>Cnidaria</taxon>
        <taxon>Anthozoa</taxon>
        <taxon>Octocorallia</taxon>
        <taxon>Malacalcyonacea</taxon>
        <taxon>Plexauridae</taxon>
        <taxon>Paramuricea</taxon>
    </lineage>
</organism>
<sequence>NRTIFAGSSCNDLVTTSLASTTIISGHFDKRIRFWDSRSDTSSTEIGLQGRVTSLSISPDRNTLLAATRGDTLKLINLRMNQVSGTLSADGLKIATDCTRACFSPDGTYVACGSQDGSIFIWDTSTMKTEKVLKSHGAAVVTCAWHPDGSALVSCDRNKQVVVWSSLI</sequence>
<dbReference type="AlphaFoldDB" id="A0A7D9EE93"/>
<comment type="caution">
    <text evidence="1">The sequence shown here is derived from an EMBL/GenBank/DDBJ whole genome shotgun (WGS) entry which is preliminary data.</text>
</comment>
<dbReference type="EMBL" id="CACRXK020005693">
    <property type="protein sequence ID" value="CAB4007094.1"/>
    <property type="molecule type" value="Genomic_DNA"/>
</dbReference>
<gene>
    <name evidence="1" type="ORF">PACLA_8A028590</name>
</gene>
<dbReference type="SUPFAM" id="SSF50978">
    <property type="entry name" value="WD40 repeat-like"/>
    <property type="match status" value="1"/>
</dbReference>
<dbReference type="GO" id="GO:0000045">
    <property type="term" value="P:autophagosome assembly"/>
    <property type="evidence" value="ECO:0007669"/>
    <property type="project" value="InterPro"/>
</dbReference>
<evidence type="ECO:0000313" key="1">
    <source>
        <dbReference type="EMBL" id="CAB4007094.1"/>
    </source>
</evidence>
<dbReference type="InterPro" id="IPR045160">
    <property type="entry name" value="ATG16"/>
</dbReference>
<dbReference type="FunFam" id="2.130.10.10:FF:001153">
    <property type="entry name" value="Protein will die slowly-like protein"/>
    <property type="match status" value="1"/>
</dbReference>
<dbReference type="InterPro" id="IPR015943">
    <property type="entry name" value="WD40/YVTN_repeat-like_dom_sf"/>
</dbReference>
<feature type="non-terminal residue" evidence="1">
    <location>
        <position position="168"/>
    </location>
</feature>
<dbReference type="OrthoDB" id="6018161at2759"/>
<evidence type="ECO:0000313" key="2">
    <source>
        <dbReference type="Proteomes" id="UP001152795"/>
    </source>
</evidence>
<dbReference type="GO" id="GO:0000421">
    <property type="term" value="C:autophagosome membrane"/>
    <property type="evidence" value="ECO:0007669"/>
    <property type="project" value="TreeGrafter"/>
</dbReference>
<dbReference type="Proteomes" id="UP001152795">
    <property type="component" value="Unassembled WGS sequence"/>
</dbReference>
<name>A0A7D9EE93_PARCT</name>
<dbReference type="GO" id="GO:0034045">
    <property type="term" value="C:phagophore assembly site membrane"/>
    <property type="evidence" value="ECO:0007669"/>
    <property type="project" value="TreeGrafter"/>
</dbReference>
<accession>A0A7D9EE93</accession>
<dbReference type="PROSITE" id="PS50082">
    <property type="entry name" value="WD_REPEATS_2"/>
    <property type="match status" value="2"/>
</dbReference>
<dbReference type="PANTHER" id="PTHR19878:SF8">
    <property type="entry name" value="AUTOPHAGY-RELATED 16, ISOFORM F"/>
    <property type="match status" value="1"/>
</dbReference>
<reference evidence="1" key="1">
    <citation type="submission" date="2020-04" db="EMBL/GenBank/DDBJ databases">
        <authorList>
            <person name="Alioto T."/>
            <person name="Alioto T."/>
            <person name="Gomez Garrido J."/>
        </authorList>
    </citation>
    <scope>NUCLEOTIDE SEQUENCE</scope>
    <source>
        <strain evidence="1">A484AB</strain>
    </source>
</reference>
<dbReference type="Gene3D" id="2.130.10.10">
    <property type="entry name" value="YVTN repeat-like/Quinoprotein amine dehydrogenase"/>
    <property type="match status" value="2"/>
</dbReference>
<dbReference type="PANTHER" id="PTHR19878">
    <property type="entry name" value="AUTOPHAGY PROTEIN 16-LIKE"/>
    <property type="match status" value="1"/>
</dbReference>
<protein>
    <submittedName>
        <fullName evidence="1">Autophagy-related 16-1-like</fullName>
    </submittedName>
</protein>
<keyword evidence="2" id="KW-1185">Reference proteome</keyword>
<dbReference type="InterPro" id="IPR001680">
    <property type="entry name" value="WD40_rpt"/>
</dbReference>
<dbReference type="PROSITE" id="PS50294">
    <property type="entry name" value="WD_REPEATS_REGION"/>
    <property type="match status" value="1"/>
</dbReference>
<proteinExistence type="predicted"/>
<dbReference type="GO" id="GO:0043495">
    <property type="term" value="F:protein-membrane adaptor activity"/>
    <property type="evidence" value="ECO:0007669"/>
    <property type="project" value="TreeGrafter"/>
</dbReference>